<evidence type="ECO:0000256" key="2">
    <source>
        <dbReference type="PIRSR" id="PIRSR018249-2"/>
    </source>
</evidence>
<proteinExistence type="predicted"/>
<protein>
    <submittedName>
        <fullName evidence="5">SAM-dependent methyltransferase</fullName>
    </submittedName>
</protein>
<dbReference type="AlphaFoldDB" id="A0A7I9UZI6"/>
<comment type="caution">
    <text evidence="5">The sequence shown here is derived from an EMBL/GenBank/DDBJ whole genome shotgun (WGS) entry which is preliminary data.</text>
</comment>
<feature type="binding site" evidence="2">
    <location>
        <position position="189"/>
    </location>
    <ligand>
        <name>S-adenosyl-L-methionine</name>
        <dbReference type="ChEBI" id="CHEBI:59789"/>
    </ligand>
</feature>
<keyword evidence="1" id="KW-0479">Metal-binding</keyword>
<feature type="domain" description="Methyltransferase" evidence="3">
    <location>
        <begin position="94"/>
        <end position="163"/>
    </location>
</feature>
<dbReference type="Pfam" id="PF13649">
    <property type="entry name" value="Methyltransf_25"/>
    <property type="match status" value="1"/>
</dbReference>
<name>A0A7I9UZI6_9ACTN</name>
<feature type="binding site" evidence="2">
    <location>
        <position position="69"/>
    </location>
    <ligand>
        <name>S-adenosyl-L-methionine</name>
        <dbReference type="ChEBI" id="CHEBI:59789"/>
    </ligand>
</feature>
<dbReference type="SUPFAM" id="SSF53335">
    <property type="entry name" value="S-adenosyl-L-methionine-dependent methyltransferases"/>
    <property type="match status" value="1"/>
</dbReference>
<dbReference type="CDD" id="cd02440">
    <property type="entry name" value="AdoMet_MTases"/>
    <property type="match status" value="1"/>
</dbReference>
<dbReference type="InterPro" id="IPR041698">
    <property type="entry name" value="Methyltransf_25"/>
</dbReference>
<dbReference type="GO" id="GO:0008168">
    <property type="term" value="F:methyltransferase activity"/>
    <property type="evidence" value="ECO:0007669"/>
    <property type="project" value="UniProtKB-KW"/>
</dbReference>
<keyword evidence="2" id="KW-0949">S-adenosyl-L-methionine</keyword>
<dbReference type="GO" id="GO:0046872">
    <property type="term" value="F:metal ion binding"/>
    <property type="evidence" value="ECO:0007669"/>
    <property type="project" value="UniProtKB-KW"/>
</dbReference>
<keyword evidence="5" id="KW-0808">Transferase</keyword>
<dbReference type="PIRSF" id="PIRSF018249">
    <property type="entry name" value="MyrA_prd"/>
    <property type="match status" value="1"/>
</dbReference>
<gene>
    <name evidence="5" type="ORF">nbrc107697_23520</name>
</gene>
<feature type="binding site" evidence="1">
    <location>
        <position position="29"/>
    </location>
    <ligand>
        <name>Zn(2+)</name>
        <dbReference type="ChEBI" id="CHEBI:29105"/>
    </ligand>
</feature>
<dbReference type="EMBL" id="BJOU01000002">
    <property type="protein sequence ID" value="GED98313.1"/>
    <property type="molecule type" value="Genomic_DNA"/>
</dbReference>
<evidence type="ECO:0000256" key="1">
    <source>
        <dbReference type="PIRSR" id="PIRSR018249-1"/>
    </source>
</evidence>
<evidence type="ECO:0000259" key="4">
    <source>
        <dbReference type="Pfam" id="PF21302"/>
    </source>
</evidence>
<dbReference type="InterPro" id="IPR029063">
    <property type="entry name" value="SAM-dependent_MTases_sf"/>
</dbReference>
<keyword evidence="5" id="KW-0489">Methyltransferase</keyword>
<keyword evidence="1" id="KW-0862">Zinc</keyword>
<sequence>MEALRCPVCAGAVSRVEPLSGTLGCSSGHRFDIARQGYVSLLDGGSSGLSSDSADMVAARRRVLDTEPYAAIRGAVADAVAGAVGGGSGPAPLIVDAGCGTGHYLASCLTRIPRARGIGMDLSKYAARSAARIHPRAGAVVADLWRPWPVADGAAAVVLAVFAPRGFGQARRVLGADGRIVVVTPRPDHLGELIDPMGMVGIAPGKHARLVAELGDAGFAAVSTTTVQRRDEWTVDEVVDAIAMGPSAFHSDPARLRERAAALCGPGGGGTVSVTTAVDITTAGS</sequence>
<feature type="binding site" evidence="2">
    <location>
        <begin position="101"/>
        <end position="102"/>
    </location>
    <ligand>
        <name>S-adenosyl-L-methionine</name>
        <dbReference type="ChEBI" id="CHEBI:59789"/>
    </ligand>
</feature>
<dbReference type="Pfam" id="PF21302">
    <property type="entry name" value="Zn_ribbon_RlmA"/>
    <property type="match status" value="1"/>
</dbReference>
<organism evidence="5 6">
    <name type="scientific">Gordonia crocea</name>
    <dbReference type="NCBI Taxonomy" id="589162"/>
    <lineage>
        <taxon>Bacteria</taxon>
        <taxon>Bacillati</taxon>
        <taxon>Actinomycetota</taxon>
        <taxon>Actinomycetes</taxon>
        <taxon>Mycobacteriales</taxon>
        <taxon>Gordoniaceae</taxon>
        <taxon>Gordonia</taxon>
    </lineage>
</organism>
<evidence type="ECO:0000259" key="3">
    <source>
        <dbReference type="Pfam" id="PF13649"/>
    </source>
</evidence>
<dbReference type="RefSeq" id="WP_228460839.1">
    <property type="nucleotide sequence ID" value="NZ_BJOU01000002.1"/>
</dbReference>
<feature type="binding site" evidence="1">
    <location>
        <position position="25"/>
    </location>
    <ligand>
        <name>Zn(2+)</name>
        <dbReference type="ChEBI" id="CHEBI:29105"/>
    </ligand>
</feature>
<feature type="domain" description="23S rRNA (guanine(745)-N(1))-methyltransferase N-terminal" evidence="4">
    <location>
        <begin position="5"/>
        <end position="42"/>
    </location>
</feature>
<dbReference type="Proteomes" id="UP000444980">
    <property type="component" value="Unassembled WGS sequence"/>
</dbReference>
<reference evidence="6" key="1">
    <citation type="submission" date="2019-06" db="EMBL/GenBank/DDBJ databases">
        <title>Gordonia isolated from sludge of a wastewater treatment plant.</title>
        <authorList>
            <person name="Tamura T."/>
            <person name="Aoyama K."/>
            <person name="Kang Y."/>
            <person name="Saito S."/>
            <person name="Akiyama N."/>
            <person name="Yazawa K."/>
            <person name="Gonoi T."/>
            <person name="Mikami Y."/>
        </authorList>
    </citation>
    <scope>NUCLEOTIDE SEQUENCE [LARGE SCALE GENOMIC DNA]</scope>
    <source>
        <strain evidence="6">NBRC 107697</strain>
    </source>
</reference>
<evidence type="ECO:0000313" key="6">
    <source>
        <dbReference type="Proteomes" id="UP000444980"/>
    </source>
</evidence>
<accession>A0A7I9UZI6</accession>
<dbReference type="GO" id="GO:0032259">
    <property type="term" value="P:methylation"/>
    <property type="evidence" value="ECO:0007669"/>
    <property type="project" value="UniProtKB-KW"/>
</dbReference>
<dbReference type="InterPro" id="IPR016718">
    <property type="entry name" value="rRNA_m1G-MeTrfase_A_prd"/>
</dbReference>
<evidence type="ECO:0000313" key="5">
    <source>
        <dbReference type="EMBL" id="GED98313.1"/>
    </source>
</evidence>
<keyword evidence="6" id="KW-1185">Reference proteome</keyword>
<dbReference type="Gene3D" id="3.40.50.150">
    <property type="entry name" value="Vaccinia Virus protein VP39"/>
    <property type="match status" value="1"/>
</dbReference>
<dbReference type="InterPro" id="IPR048647">
    <property type="entry name" value="RlmA_N"/>
</dbReference>